<keyword evidence="3" id="KW-1185">Reference proteome</keyword>
<dbReference type="Proteomes" id="UP000887013">
    <property type="component" value="Unassembled WGS sequence"/>
</dbReference>
<proteinExistence type="predicted"/>
<evidence type="ECO:0000313" key="2">
    <source>
        <dbReference type="EMBL" id="GFT33700.1"/>
    </source>
</evidence>
<dbReference type="AlphaFoldDB" id="A0A8X6TPT8"/>
<name>A0A8X6TPT8_NEPPI</name>
<dbReference type="EMBL" id="BMAW01108379">
    <property type="protein sequence ID" value="GFT33700.1"/>
    <property type="molecule type" value="Genomic_DNA"/>
</dbReference>
<comment type="caution">
    <text evidence="2">The sequence shown here is derived from an EMBL/GenBank/DDBJ whole genome shotgun (WGS) entry which is preliminary data.</text>
</comment>
<gene>
    <name evidence="2" type="ORF">NPIL_531681</name>
    <name evidence="1" type="ORF">NPIL_625171</name>
</gene>
<feature type="non-terminal residue" evidence="2">
    <location>
        <position position="19"/>
    </location>
</feature>
<evidence type="ECO:0000313" key="3">
    <source>
        <dbReference type="Proteomes" id="UP000887013"/>
    </source>
</evidence>
<accession>A0A8X6TPT8</accession>
<organism evidence="2 3">
    <name type="scientific">Nephila pilipes</name>
    <name type="common">Giant wood spider</name>
    <name type="synonym">Nephila maculata</name>
    <dbReference type="NCBI Taxonomy" id="299642"/>
    <lineage>
        <taxon>Eukaryota</taxon>
        <taxon>Metazoa</taxon>
        <taxon>Ecdysozoa</taxon>
        <taxon>Arthropoda</taxon>
        <taxon>Chelicerata</taxon>
        <taxon>Arachnida</taxon>
        <taxon>Araneae</taxon>
        <taxon>Araneomorphae</taxon>
        <taxon>Entelegynae</taxon>
        <taxon>Araneoidea</taxon>
        <taxon>Nephilidae</taxon>
        <taxon>Nephila</taxon>
    </lineage>
</organism>
<protein>
    <submittedName>
        <fullName evidence="2">Uncharacterized protein</fullName>
    </submittedName>
</protein>
<reference evidence="2" key="1">
    <citation type="submission" date="2020-08" db="EMBL/GenBank/DDBJ databases">
        <title>Multicomponent nature underlies the extraordinary mechanical properties of spider dragline silk.</title>
        <authorList>
            <person name="Kono N."/>
            <person name="Nakamura H."/>
            <person name="Mori M."/>
            <person name="Yoshida Y."/>
            <person name="Ohtoshi R."/>
            <person name="Malay A.D."/>
            <person name="Moran D.A.P."/>
            <person name="Tomita M."/>
            <person name="Numata K."/>
            <person name="Arakawa K."/>
        </authorList>
    </citation>
    <scope>NUCLEOTIDE SEQUENCE</scope>
</reference>
<dbReference type="EMBL" id="BMAW01104487">
    <property type="protein sequence ID" value="GFT14786.1"/>
    <property type="molecule type" value="Genomic_DNA"/>
</dbReference>
<sequence length="19" mass="2343">MTFRPILLFKHTNVRTLRV</sequence>
<evidence type="ECO:0000313" key="1">
    <source>
        <dbReference type="EMBL" id="GFT14786.1"/>
    </source>
</evidence>